<dbReference type="Proteomes" id="UP001240777">
    <property type="component" value="Unassembled WGS sequence"/>
</dbReference>
<accession>A0AA90PJB7</accession>
<gene>
    <name evidence="1" type="ORF">Q5I04_02000</name>
    <name evidence="2" type="ORF">Q5I06_02005</name>
</gene>
<dbReference type="EMBL" id="JAUYZK010000002">
    <property type="protein sequence ID" value="MDP2538560.1"/>
    <property type="molecule type" value="Genomic_DNA"/>
</dbReference>
<proteinExistence type="predicted"/>
<dbReference type="RefSeq" id="WP_305516535.1">
    <property type="nucleotide sequence ID" value="NZ_JAUPEV010000002.1"/>
</dbReference>
<dbReference type="Proteomes" id="UP001177258">
    <property type="component" value="Unassembled WGS sequence"/>
</dbReference>
<sequence>MSSTKIEIVGNFDKNLSYSSINSQDFFISCGVGLLFESLPKIIKVMDKVLDV</sequence>
<evidence type="ECO:0000313" key="1">
    <source>
        <dbReference type="EMBL" id="MDO7252692.1"/>
    </source>
</evidence>
<comment type="caution">
    <text evidence="2">The sequence shown here is derived from an EMBL/GenBank/DDBJ whole genome shotgun (WGS) entry which is preliminary data.</text>
</comment>
<evidence type="ECO:0000313" key="3">
    <source>
        <dbReference type="Proteomes" id="UP001177258"/>
    </source>
</evidence>
<name>A0AA90PJB7_9HELI</name>
<dbReference type="EMBL" id="JAUPEV010000002">
    <property type="protein sequence ID" value="MDO7252692.1"/>
    <property type="molecule type" value="Genomic_DNA"/>
</dbReference>
<organism evidence="2 3">
    <name type="scientific">Helicobacter cappadocius</name>
    <dbReference type="NCBI Taxonomy" id="3063998"/>
    <lineage>
        <taxon>Bacteria</taxon>
        <taxon>Pseudomonadati</taxon>
        <taxon>Campylobacterota</taxon>
        <taxon>Epsilonproteobacteria</taxon>
        <taxon>Campylobacterales</taxon>
        <taxon>Helicobacteraceae</taxon>
        <taxon>Helicobacter</taxon>
    </lineage>
</organism>
<dbReference type="AlphaFoldDB" id="A0AA90PJB7"/>
<evidence type="ECO:0000313" key="2">
    <source>
        <dbReference type="EMBL" id="MDP2538560.1"/>
    </source>
</evidence>
<reference evidence="1 3" key="3">
    <citation type="journal article" date="2024" name="Syst. Appl. Microbiol.">
        <title>Helicobacter cappadocius sp. nov., from lizards: The first psychrotrophic Helicobacter species.</title>
        <authorList>
            <person name="Aydin F."/>
            <person name="Tarhane S."/>
            <person name="Karakaya E."/>
            <person name="Abay S."/>
            <person name="Kayman T."/>
            <person name="Guran O."/>
            <person name="Bozkurt E."/>
            <person name="Uzum N."/>
            <person name="Avci A."/>
            <person name="Olgun K."/>
            <person name="Jablonski D."/>
            <person name="Guran C."/>
            <person name="Burcin Saticioglu I."/>
        </authorList>
    </citation>
    <scope>NUCLEOTIDE SEQUENCE [LARGE SCALE GENOMIC DNA]</scope>
    <source>
        <strain evidence="1">Faydin-H75</strain>
        <strain evidence="3">faydin-H76</strain>
    </source>
</reference>
<evidence type="ECO:0000313" key="4">
    <source>
        <dbReference type="Proteomes" id="UP001240777"/>
    </source>
</evidence>
<reference evidence="2 4" key="1">
    <citation type="submission" date="2023-07" db="EMBL/GenBank/DDBJ databases">
        <title>Unpublished Manusciprt.</title>
        <authorList>
            <person name="Aydin F."/>
            <person name="Tarhane S."/>
            <person name="Saticioglu I.B."/>
            <person name="Karakaya E."/>
            <person name="Abay S."/>
            <person name="Guran O."/>
            <person name="Bozkurt E."/>
            <person name="Uzum N."/>
            <person name="Olgun K."/>
            <person name="Jablonski D."/>
        </authorList>
    </citation>
    <scope>NUCLEOTIDE SEQUENCE</scope>
    <source>
        <strain evidence="4">faydin-H75</strain>
        <strain evidence="2">Faydin-H76</strain>
    </source>
</reference>
<reference evidence="1" key="2">
    <citation type="submission" date="2023-07" db="EMBL/GenBank/DDBJ databases">
        <authorList>
            <person name="Aydin F."/>
            <person name="Tarhane S."/>
            <person name="Saticioglu I.B."/>
            <person name="Karakaya E."/>
            <person name="Abay S."/>
            <person name="Guran O."/>
            <person name="Bozkurt E."/>
            <person name="Uzum N."/>
            <person name="Olgun K."/>
            <person name="Jablonski D."/>
        </authorList>
    </citation>
    <scope>NUCLEOTIDE SEQUENCE</scope>
    <source>
        <strain evidence="1">Faydin-H75</strain>
    </source>
</reference>
<keyword evidence="4" id="KW-1185">Reference proteome</keyword>
<protein>
    <submittedName>
        <fullName evidence="2">Uncharacterized protein</fullName>
    </submittedName>
</protein>